<dbReference type="OrthoDB" id="9811557at2"/>
<evidence type="ECO:0000313" key="6">
    <source>
        <dbReference type="EMBL" id="ASV84051.1"/>
    </source>
</evidence>
<feature type="domain" description="FAD-binding PCMH-type" evidence="5">
    <location>
        <begin position="1"/>
        <end position="185"/>
    </location>
</feature>
<dbReference type="EMBL" id="CP022603">
    <property type="protein sequence ID" value="ASV84051.1"/>
    <property type="molecule type" value="Genomic_DNA"/>
</dbReference>
<protein>
    <submittedName>
        <fullName evidence="6">FAD binding domain protein</fullName>
    </submittedName>
</protein>
<dbReference type="SUPFAM" id="SSF55103">
    <property type="entry name" value="FAD-linked oxidases, C-terminal domain"/>
    <property type="match status" value="1"/>
</dbReference>
<dbReference type="Pfam" id="PF01565">
    <property type="entry name" value="FAD_binding_4"/>
    <property type="match status" value="1"/>
</dbReference>
<dbReference type="GO" id="GO:0071949">
    <property type="term" value="F:FAD binding"/>
    <property type="evidence" value="ECO:0007669"/>
    <property type="project" value="InterPro"/>
</dbReference>
<dbReference type="Pfam" id="PF02913">
    <property type="entry name" value="FAD-oxidase_C"/>
    <property type="match status" value="1"/>
</dbReference>
<accession>A0A248UCD8</accession>
<dbReference type="InterPro" id="IPR036318">
    <property type="entry name" value="FAD-bd_PCMH-like_sf"/>
</dbReference>
<evidence type="ECO:0000256" key="1">
    <source>
        <dbReference type="ARBA" id="ARBA00001974"/>
    </source>
</evidence>
<evidence type="ECO:0000313" key="7">
    <source>
        <dbReference type="Proteomes" id="UP000215256"/>
    </source>
</evidence>
<reference evidence="6 7" key="1">
    <citation type="submission" date="2017-07" db="EMBL/GenBank/DDBJ databases">
        <title>Phylogenetic study on the rhizospheric bacterium Ochrobactrum sp. A44.</title>
        <authorList>
            <person name="Krzyzanowska D.M."/>
            <person name="Ossowicki A."/>
            <person name="Rajewska M."/>
            <person name="Maciag T."/>
            <person name="Kaczynski Z."/>
            <person name="Czerwicka M."/>
            <person name="Jafra S."/>
        </authorList>
    </citation>
    <scope>NUCLEOTIDE SEQUENCE [LARGE SCALE GENOMIC DNA]</scope>
    <source>
        <strain evidence="6 7">A44</strain>
    </source>
</reference>
<dbReference type="GO" id="GO:0016491">
    <property type="term" value="F:oxidoreductase activity"/>
    <property type="evidence" value="ECO:0007669"/>
    <property type="project" value="UniProtKB-KW"/>
</dbReference>
<keyword evidence="2" id="KW-0285">Flavoprotein</keyword>
<dbReference type="RefSeq" id="WP_095445711.1">
    <property type="nucleotide sequence ID" value="NZ_CP022603.1"/>
</dbReference>
<dbReference type="Proteomes" id="UP000215256">
    <property type="component" value="Chromosome 2"/>
</dbReference>
<evidence type="ECO:0000256" key="4">
    <source>
        <dbReference type="ARBA" id="ARBA00023002"/>
    </source>
</evidence>
<keyword evidence="4" id="KW-0560">Oxidoreductase</keyword>
<dbReference type="InterPro" id="IPR006094">
    <property type="entry name" value="Oxid_FAD_bind_N"/>
</dbReference>
<dbReference type="InterPro" id="IPR016169">
    <property type="entry name" value="FAD-bd_PCMH_sub2"/>
</dbReference>
<organism evidence="6 7">
    <name type="scientific">Ochrobactrum quorumnocens</name>
    <dbReference type="NCBI Taxonomy" id="271865"/>
    <lineage>
        <taxon>Bacteria</taxon>
        <taxon>Pseudomonadati</taxon>
        <taxon>Pseudomonadota</taxon>
        <taxon>Alphaproteobacteria</taxon>
        <taxon>Hyphomicrobiales</taxon>
        <taxon>Brucellaceae</taxon>
        <taxon>Brucella/Ochrobactrum group</taxon>
        <taxon>Ochrobactrum</taxon>
    </lineage>
</organism>
<sequence length="410" mass="44107">MTDTNIIKPQDEAGVLEAVQWALANSTPLEIIGRGSKRGIGRPMATGGVLDVSNLSGVTLYEPDELVLSAKAGTPLAEIEKLLADNKQCFHFEPMDYGPLLSGEPGSGTIAGALAANLSGPRRLKAGAARDHILGVRVVSGRGELFKSGGRVVKNVTGYDLSKGMANSWGTLGVATEVTFKVLPAPETVATLAVRGLDDEAASRIMAMAMGSREEVASSAHLPPSVAWRFLDGNLGGEAATILRIEGFAPSVRHRSAQLQALLGTVGVIDLLDERQSRQLWREVRDVLPFVKKGDQRAVWRVSMAPMQGWKMVDELRRHAGADAYYDWQGGLIWLRMEADPEAHVLRALIAKYGGGHATLVRAPEQVRANTDVFEPQSAALAALSRRLKLQFDPENILNPGRIYPEQAGV</sequence>
<evidence type="ECO:0000259" key="5">
    <source>
        <dbReference type="PROSITE" id="PS51387"/>
    </source>
</evidence>
<evidence type="ECO:0000256" key="3">
    <source>
        <dbReference type="ARBA" id="ARBA00022827"/>
    </source>
</evidence>
<dbReference type="InterPro" id="IPR016166">
    <property type="entry name" value="FAD-bd_PCMH"/>
</dbReference>
<dbReference type="KEGG" id="och:CES85_4842"/>
<keyword evidence="3" id="KW-0274">FAD</keyword>
<dbReference type="PANTHER" id="PTHR11748:SF103">
    <property type="entry name" value="GLYCOLATE OXIDASE SUBUNIT GLCE"/>
    <property type="match status" value="1"/>
</dbReference>
<dbReference type="SUPFAM" id="SSF56176">
    <property type="entry name" value="FAD-binding/transporter-associated domain-like"/>
    <property type="match status" value="1"/>
</dbReference>
<dbReference type="PANTHER" id="PTHR11748">
    <property type="entry name" value="D-LACTATE DEHYDROGENASE"/>
    <property type="match status" value="1"/>
</dbReference>
<dbReference type="Gene3D" id="3.30.465.10">
    <property type="match status" value="1"/>
</dbReference>
<proteinExistence type="predicted"/>
<dbReference type="PROSITE" id="PS51387">
    <property type="entry name" value="FAD_PCMH"/>
    <property type="match status" value="1"/>
</dbReference>
<dbReference type="InterPro" id="IPR004113">
    <property type="entry name" value="FAD-bd_oxidored_4_C"/>
</dbReference>
<dbReference type="NCBIfam" id="NF008439">
    <property type="entry name" value="PRK11282.1"/>
    <property type="match status" value="1"/>
</dbReference>
<dbReference type="AlphaFoldDB" id="A0A248UCD8"/>
<gene>
    <name evidence="6" type="ORF">CES85_4842</name>
</gene>
<evidence type="ECO:0000256" key="2">
    <source>
        <dbReference type="ARBA" id="ARBA00022630"/>
    </source>
</evidence>
<comment type="cofactor">
    <cofactor evidence="1">
        <name>FAD</name>
        <dbReference type="ChEBI" id="CHEBI:57692"/>
    </cofactor>
</comment>
<dbReference type="InterPro" id="IPR016164">
    <property type="entry name" value="FAD-linked_Oxase-like_C"/>
</dbReference>
<name>A0A248UCD8_9HYPH</name>